<evidence type="ECO:0000313" key="1">
    <source>
        <dbReference type="EMBL" id="EJF60510.1"/>
    </source>
</evidence>
<dbReference type="Pfam" id="PF14223">
    <property type="entry name" value="Retrotran_gag_2"/>
    <property type="match status" value="1"/>
</dbReference>
<dbReference type="EMBL" id="JH719415">
    <property type="protein sequence ID" value="EJF60510.1"/>
    <property type="molecule type" value="Genomic_DNA"/>
</dbReference>
<dbReference type="HOGENOM" id="CLU_122668_0_0_1"/>
<accession>R7SXP8</accession>
<evidence type="ECO:0008006" key="3">
    <source>
        <dbReference type="Google" id="ProtNLM"/>
    </source>
</evidence>
<proteinExistence type="predicted"/>
<sequence length="188" mass="21320">MSDKVDSSSLSSLSNINQYPNWAAQMKGYLIMIGSWNVTNSTPTTPDDAEALKEHNLKIQWAQGIIMMKVDRSLHRLLEDDAGNPKQPNAMWTALKDNFGTPDAAAVWYKFESLIASDRMNDQKPIQHQFDQLVTRLKEIKDSKLELSENLQAMLVLSKIPESYRNLISGLLTSVKLENLKVETVREK</sequence>
<evidence type="ECO:0000313" key="2">
    <source>
        <dbReference type="Proteomes" id="UP000053319"/>
    </source>
</evidence>
<dbReference type="RefSeq" id="XP_007366649.1">
    <property type="nucleotide sequence ID" value="XM_007366587.1"/>
</dbReference>
<dbReference type="OMA" id="EMAKDMW"/>
<reference evidence="1 2" key="1">
    <citation type="journal article" date="2012" name="Science">
        <title>The Paleozoic origin of enzymatic lignin decomposition reconstructed from 31 fungal genomes.</title>
        <authorList>
            <person name="Floudas D."/>
            <person name="Binder M."/>
            <person name="Riley R."/>
            <person name="Barry K."/>
            <person name="Blanchette R.A."/>
            <person name="Henrissat B."/>
            <person name="Martinez A.T."/>
            <person name="Otillar R."/>
            <person name="Spatafora J.W."/>
            <person name="Yadav J.S."/>
            <person name="Aerts A."/>
            <person name="Benoit I."/>
            <person name="Boyd A."/>
            <person name="Carlson A."/>
            <person name="Copeland A."/>
            <person name="Coutinho P.M."/>
            <person name="de Vries R.P."/>
            <person name="Ferreira P."/>
            <person name="Findley K."/>
            <person name="Foster B."/>
            <person name="Gaskell J."/>
            <person name="Glotzer D."/>
            <person name="Gorecki P."/>
            <person name="Heitman J."/>
            <person name="Hesse C."/>
            <person name="Hori C."/>
            <person name="Igarashi K."/>
            <person name="Jurgens J.A."/>
            <person name="Kallen N."/>
            <person name="Kersten P."/>
            <person name="Kohler A."/>
            <person name="Kuees U."/>
            <person name="Kumar T.K.A."/>
            <person name="Kuo A."/>
            <person name="LaButti K."/>
            <person name="Larrondo L.F."/>
            <person name="Lindquist E."/>
            <person name="Ling A."/>
            <person name="Lombard V."/>
            <person name="Lucas S."/>
            <person name="Lundell T."/>
            <person name="Martin R."/>
            <person name="McLaughlin D.J."/>
            <person name="Morgenstern I."/>
            <person name="Morin E."/>
            <person name="Murat C."/>
            <person name="Nagy L.G."/>
            <person name="Nolan M."/>
            <person name="Ohm R.A."/>
            <person name="Patyshakuliyeva A."/>
            <person name="Rokas A."/>
            <person name="Ruiz-Duenas F.J."/>
            <person name="Sabat G."/>
            <person name="Salamov A."/>
            <person name="Samejima M."/>
            <person name="Schmutz J."/>
            <person name="Slot J.C."/>
            <person name="St John F."/>
            <person name="Stenlid J."/>
            <person name="Sun H."/>
            <person name="Sun S."/>
            <person name="Syed K."/>
            <person name="Tsang A."/>
            <person name="Wiebenga A."/>
            <person name="Young D."/>
            <person name="Pisabarro A."/>
            <person name="Eastwood D.C."/>
            <person name="Martin F."/>
            <person name="Cullen D."/>
            <person name="Grigoriev I.V."/>
            <person name="Hibbett D.S."/>
        </authorList>
    </citation>
    <scope>NUCLEOTIDE SEQUENCE [LARGE SCALE GENOMIC DNA]</scope>
    <source>
        <strain evidence="1 2">LYAD-421 SS1</strain>
    </source>
</reference>
<organism evidence="1 2">
    <name type="scientific">Dichomitus squalens (strain LYAD-421)</name>
    <name type="common">Western red white-rot fungus</name>
    <dbReference type="NCBI Taxonomy" id="732165"/>
    <lineage>
        <taxon>Eukaryota</taxon>
        <taxon>Fungi</taxon>
        <taxon>Dikarya</taxon>
        <taxon>Basidiomycota</taxon>
        <taxon>Agaricomycotina</taxon>
        <taxon>Agaricomycetes</taxon>
        <taxon>Polyporales</taxon>
        <taxon>Polyporaceae</taxon>
        <taxon>Dichomitus</taxon>
    </lineage>
</organism>
<dbReference type="GeneID" id="18843132"/>
<gene>
    <name evidence="1" type="ORF">DICSQDRAFT_62627</name>
</gene>
<dbReference type="AlphaFoldDB" id="R7SXP8"/>
<dbReference type="KEGG" id="dsq:DICSQDRAFT_62627"/>
<feature type="non-terminal residue" evidence="1">
    <location>
        <position position="188"/>
    </location>
</feature>
<dbReference type="OrthoDB" id="2741288at2759"/>
<name>R7SXP8_DICSQ</name>
<protein>
    <recommendedName>
        <fullName evidence="3">DUF4219 domain-containing protein</fullName>
    </recommendedName>
</protein>
<dbReference type="Proteomes" id="UP000053319">
    <property type="component" value="Unassembled WGS sequence"/>
</dbReference>